<dbReference type="InterPro" id="IPR015887">
    <property type="entry name" value="DNA_glyclase_Znf_dom_DNA_BS"/>
</dbReference>
<evidence type="ECO:0000256" key="11">
    <source>
        <dbReference type="ARBA" id="ARBA00023239"/>
    </source>
</evidence>
<feature type="active site" description="Proton donor; for delta-elimination activity" evidence="15">
    <location>
        <position position="289"/>
    </location>
</feature>
<keyword evidence="12 15" id="KW-0511">Multifunctional enzyme</keyword>
<dbReference type="PROSITE" id="PS01242">
    <property type="entry name" value="ZF_FPG_1"/>
    <property type="match status" value="1"/>
</dbReference>
<dbReference type="GO" id="GO:0003684">
    <property type="term" value="F:damaged DNA binding"/>
    <property type="evidence" value="ECO:0007669"/>
    <property type="project" value="InterPro"/>
</dbReference>
<dbReference type="EC" id="4.2.99.18" evidence="15"/>
<comment type="catalytic activity">
    <reaction evidence="14 15">
        <text>2'-deoxyribonucleotide-(2'-deoxyribose 5'-phosphate)-2'-deoxyribonucleotide-DNA = a 3'-end 2'-deoxyribonucleotide-(2,3-dehydro-2,3-deoxyribose 5'-phosphate)-DNA + a 5'-end 5'-phospho-2'-deoxyribonucleoside-DNA + H(+)</text>
        <dbReference type="Rhea" id="RHEA:66592"/>
        <dbReference type="Rhea" id="RHEA-COMP:13180"/>
        <dbReference type="Rhea" id="RHEA-COMP:16897"/>
        <dbReference type="Rhea" id="RHEA-COMP:17067"/>
        <dbReference type="ChEBI" id="CHEBI:15378"/>
        <dbReference type="ChEBI" id="CHEBI:136412"/>
        <dbReference type="ChEBI" id="CHEBI:157695"/>
        <dbReference type="ChEBI" id="CHEBI:167181"/>
        <dbReference type="EC" id="4.2.99.18"/>
    </reaction>
</comment>
<dbReference type="NCBIfam" id="TIGR00577">
    <property type="entry name" value="fpg"/>
    <property type="match status" value="1"/>
</dbReference>
<dbReference type="GO" id="GO:0006979">
    <property type="term" value="P:response to oxidative stress"/>
    <property type="evidence" value="ECO:0007669"/>
    <property type="project" value="UniProtKB-ARBA"/>
</dbReference>
<keyword evidence="4 15" id="KW-0479">Metal-binding</keyword>
<comment type="subunit">
    <text evidence="3 15">Monomer.</text>
</comment>
<keyword evidence="11 15" id="KW-0456">Lyase</keyword>
<evidence type="ECO:0000256" key="1">
    <source>
        <dbReference type="ARBA" id="ARBA00001668"/>
    </source>
</evidence>
<dbReference type="EMBL" id="CP044427">
    <property type="protein sequence ID" value="QFG68988.1"/>
    <property type="molecule type" value="Genomic_DNA"/>
</dbReference>
<dbReference type="Gene3D" id="1.10.8.50">
    <property type="match status" value="1"/>
</dbReference>
<keyword evidence="10 15" id="KW-0234">DNA repair</keyword>
<feature type="compositionally biased region" description="Low complexity" evidence="16">
    <location>
        <begin position="300"/>
        <end position="326"/>
    </location>
</feature>
<dbReference type="GO" id="GO:0008270">
    <property type="term" value="F:zinc ion binding"/>
    <property type="evidence" value="ECO:0007669"/>
    <property type="project" value="UniProtKB-UniRule"/>
</dbReference>
<gene>
    <name evidence="15 19" type="primary">mutM</name>
    <name evidence="15" type="synonym">fpg</name>
    <name evidence="19" type="ORF">FY030_09965</name>
</gene>
<dbReference type="RefSeq" id="WP_158061374.1">
    <property type="nucleotide sequence ID" value="NZ_CP044427.1"/>
</dbReference>
<dbReference type="Pfam" id="PF06831">
    <property type="entry name" value="H2TH"/>
    <property type="match status" value="1"/>
</dbReference>
<evidence type="ECO:0000256" key="14">
    <source>
        <dbReference type="ARBA" id="ARBA00044632"/>
    </source>
</evidence>
<dbReference type="InterPro" id="IPR000214">
    <property type="entry name" value="Znf_DNA_glyclase/AP_lyase"/>
</dbReference>
<keyword evidence="9 15" id="KW-0238">DNA-binding</keyword>
<keyword evidence="13 15" id="KW-0326">Glycosidase</keyword>
<dbReference type="SMART" id="SM00898">
    <property type="entry name" value="Fapy_DNA_glyco"/>
    <property type="match status" value="1"/>
</dbReference>
<sequence length="326" mass="35104">MPELPEVEVVRRGLADHVVGRTITQALLTGERVARRHEAGPADLMARVEGATVLAVDRRGKYLWLVLDPPDDDPHALVVHLGMSGQLLVQDADAPREKHLHACFDFADDGPQLRFVDQRTFGGLALTPLHEDRYGVPLAAQDDPAGHLHGIPEPVLHIAPDPLEPAFDAAGVARRMKAKGVAIKRLLLDQTVVSGIGNIYADEALWRAQVHGLRPASALTKPALGRLLGHASEVMTEALGQGGTSFDALYVNVNGASGYFDRALAVYGQDGLPCPRCGSTVRREQFMNRSSHFCPRCQVRPRGSSPSGSSVSPVSPVSSRSSTRRP</sequence>
<feature type="active site" description="Proton donor; for beta-elimination activity" evidence="15">
    <location>
        <position position="61"/>
    </location>
</feature>
<evidence type="ECO:0000256" key="12">
    <source>
        <dbReference type="ARBA" id="ARBA00023268"/>
    </source>
</evidence>
<feature type="binding site" evidence="15">
    <location>
        <position position="119"/>
    </location>
    <ligand>
        <name>DNA</name>
        <dbReference type="ChEBI" id="CHEBI:16991"/>
    </ligand>
</feature>
<dbReference type="FunFam" id="1.10.8.50:FF:000003">
    <property type="entry name" value="Formamidopyrimidine-DNA glycosylase"/>
    <property type="match status" value="1"/>
</dbReference>
<dbReference type="GO" id="GO:0003690">
    <property type="term" value="F:double-stranded DNA binding"/>
    <property type="evidence" value="ECO:0007669"/>
    <property type="project" value="UniProtKB-ARBA"/>
</dbReference>
<evidence type="ECO:0000256" key="7">
    <source>
        <dbReference type="ARBA" id="ARBA00022801"/>
    </source>
</evidence>
<dbReference type="HAMAP" id="MF_00103">
    <property type="entry name" value="Fapy_DNA_glycosyl"/>
    <property type="match status" value="1"/>
</dbReference>
<evidence type="ECO:0000256" key="16">
    <source>
        <dbReference type="SAM" id="MobiDB-lite"/>
    </source>
</evidence>
<protein>
    <recommendedName>
        <fullName evidence="15">Formamidopyrimidine-DNA glycosylase</fullName>
        <shortName evidence="15">Fapy-DNA glycosylase</shortName>
        <ecNumber evidence="15">3.2.2.23</ecNumber>
    </recommendedName>
    <alternativeName>
        <fullName evidence="15">DNA-(apurinic or apyrimidinic site) lyase MutM</fullName>
        <shortName evidence="15">AP lyase MutM</shortName>
        <ecNumber evidence="15">4.2.99.18</ecNumber>
    </alternativeName>
</protein>
<dbReference type="NCBIfam" id="NF002211">
    <property type="entry name" value="PRK01103.1"/>
    <property type="match status" value="1"/>
</dbReference>
<evidence type="ECO:0000313" key="19">
    <source>
        <dbReference type="EMBL" id="QFG68988.1"/>
    </source>
</evidence>
<evidence type="ECO:0000256" key="15">
    <source>
        <dbReference type="HAMAP-Rule" id="MF_00103"/>
    </source>
</evidence>
<evidence type="ECO:0000259" key="17">
    <source>
        <dbReference type="PROSITE" id="PS51066"/>
    </source>
</evidence>
<dbReference type="Gene3D" id="3.20.190.10">
    <property type="entry name" value="MutM-like, N-terminal"/>
    <property type="match status" value="1"/>
</dbReference>
<comment type="catalytic activity">
    <reaction evidence="1 15">
        <text>Hydrolysis of DNA containing ring-opened 7-methylguanine residues, releasing 2,6-diamino-4-hydroxy-5-(N-methyl)formamidopyrimidine.</text>
        <dbReference type="EC" id="3.2.2.23"/>
    </reaction>
</comment>
<dbReference type="Pfam" id="PF06827">
    <property type="entry name" value="zf-FPG_IleRS"/>
    <property type="match status" value="1"/>
</dbReference>
<dbReference type="InterPro" id="IPR020629">
    <property type="entry name" value="FPG_Glyclase"/>
</dbReference>
<dbReference type="InterPro" id="IPR012319">
    <property type="entry name" value="FPG_cat"/>
</dbReference>
<evidence type="ECO:0000256" key="3">
    <source>
        <dbReference type="ARBA" id="ARBA00011245"/>
    </source>
</evidence>
<proteinExistence type="inferred from homology"/>
<feature type="active site" description="Schiff-base intermediate with DNA" evidence="15">
    <location>
        <position position="2"/>
    </location>
</feature>
<reference evidence="19 20" key="1">
    <citation type="submission" date="2019-09" db="EMBL/GenBank/DDBJ databases">
        <title>Serinicoccus pratensis sp. nov., isolated from meadow soil.</title>
        <authorList>
            <person name="Zhang W."/>
        </authorList>
    </citation>
    <scope>NUCLEOTIDE SEQUENCE [LARGE SCALE GENOMIC DNA]</scope>
    <source>
        <strain evidence="19 20">W204</strain>
    </source>
</reference>
<evidence type="ECO:0000256" key="9">
    <source>
        <dbReference type="ARBA" id="ARBA00023125"/>
    </source>
</evidence>
<keyword evidence="5 15" id="KW-0227">DNA damage</keyword>
<feature type="region of interest" description="Disordered" evidence="16">
    <location>
        <begin position="299"/>
        <end position="326"/>
    </location>
</feature>
<evidence type="ECO:0000256" key="10">
    <source>
        <dbReference type="ARBA" id="ARBA00023204"/>
    </source>
</evidence>
<dbReference type="SMART" id="SM01232">
    <property type="entry name" value="H2TH"/>
    <property type="match status" value="1"/>
</dbReference>
<dbReference type="SUPFAM" id="SSF46946">
    <property type="entry name" value="S13-like H2TH domain"/>
    <property type="match status" value="1"/>
</dbReference>
<dbReference type="GO" id="GO:0006284">
    <property type="term" value="P:base-excision repair"/>
    <property type="evidence" value="ECO:0007669"/>
    <property type="project" value="InterPro"/>
</dbReference>
<dbReference type="InterPro" id="IPR015886">
    <property type="entry name" value="H2TH_FPG"/>
</dbReference>
<dbReference type="CDD" id="cd08966">
    <property type="entry name" value="EcFpg-like_N"/>
    <property type="match status" value="1"/>
</dbReference>
<feature type="domain" description="FPG-type" evidence="17">
    <location>
        <begin position="265"/>
        <end position="299"/>
    </location>
</feature>
<evidence type="ECO:0000256" key="8">
    <source>
        <dbReference type="ARBA" id="ARBA00022833"/>
    </source>
</evidence>
<dbReference type="GO" id="GO:0140078">
    <property type="term" value="F:class I DNA-(apurinic or apyrimidinic site) endonuclease activity"/>
    <property type="evidence" value="ECO:0007669"/>
    <property type="project" value="UniProtKB-EC"/>
</dbReference>
<dbReference type="PANTHER" id="PTHR22993:SF9">
    <property type="entry name" value="FORMAMIDOPYRIMIDINE-DNA GLYCOSYLASE"/>
    <property type="match status" value="1"/>
</dbReference>
<dbReference type="Proteomes" id="UP000326546">
    <property type="component" value="Chromosome"/>
</dbReference>
<accession>A0A5J6V5E2</accession>
<dbReference type="SUPFAM" id="SSF81624">
    <property type="entry name" value="N-terminal domain of MutM-like DNA repair proteins"/>
    <property type="match status" value="1"/>
</dbReference>
<comment type="similarity">
    <text evidence="2 15">Belongs to the FPG family.</text>
</comment>
<feature type="active site" description="Proton donor" evidence="15">
    <location>
        <position position="3"/>
    </location>
</feature>
<comment type="function">
    <text evidence="15">Involved in base excision repair of DNA damaged by oxidation or by mutagenic agents. Acts as DNA glycosylase that recognizes and removes damaged bases. Has a preference for oxidized purines, such as 7,8-dihydro-8-oxoguanine (8-oxoG). Has AP (apurinic/apyrimidinic) lyase activity and introduces nicks in the DNA strand. Cleaves the DNA backbone by beta-delta elimination to generate a single-strand break at the site of the removed base with both 3'- and 5'-phosphates.</text>
</comment>
<dbReference type="KEGG" id="serw:FY030_09965"/>
<dbReference type="OrthoDB" id="9800855at2"/>
<evidence type="ECO:0000256" key="5">
    <source>
        <dbReference type="ARBA" id="ARBA00022763"/>
    </source>
</evidence>
<evidence type="ECO:0000256" key="13">
    <source>
        <dbReference type="ARBA" id="ARBA00023295"/>
    </source>
</evidence>
<feature type="binding site" evidence="15">
    <location>
        <position position="179"/>
    </location>
    <ligand>
        <name>DNA</name>
        <dbReference type="ChEBI" id="CHEBI:16991"/>
    </ligand>
</feature>
<evidence type="ECO:0000259" key="18">
    <source>
        <dbReference type="PROSITE" id="PS51068"/>
    </source>
</evidence>
<feature type="domain" description="Formamidopyrimidine-DNA glycosylase catalytic" evidence="18">
    <location>
        <begin position="2"/>
        <end position="122"/>
    </location>
</feature>
<dbReference type="EC" id="3.2.2.23" evidence="15"/>
<feature type="binding site" evidence="15">
    <location>
        <position position="99"/>
    </location>
    <ligand>
        <name>DNA</name>
        <dbReference type="ChEBI" id="CHEBI:16991"/>
    </ligand>
</feature>
<keyword evidence="6 15" id="KW-0863">Zinc-finger</keyword>
<dbReference type="InterPro" id="IPR010979">
    <property type="entry name" value="Ribosomal_uS13-like_H2TH"/>
</dbReference>
<comment type="cofactor">
    <cofactor evidence="15">
        <name>Zn(2+)</name>
        <dbReference type="ChEBI" id="CHEBI:29105"/>
    </cofactor>
    <text evidence="15">Binds 1 zinc ion per subunit.</text>
</comment>
<dbReference type="PROSITE" id="PS51066">
    <property type="entry name" value="ZF_FPG_2"/>
    <property type="match status" value="1"/>
</dbReference>
<keyword evidence="7 15" id="KW-0378">Hydrolase</keyword>
<keyword evidence="8 15" id="KW-0862">Zinc</keyword>
<evidence type="ECO:0000256" key="4">
    <source>
        <dbReference type="ARBA" id="ARBA00022723"/>
    </source>
</evidence>
<evidence type="ECO:0000313" key="20">
    <source>
        <dbReference type="Proteomes" id="UP000326546"/>
    </source>
</evidence>
<keyword evidence="20" id="KW-1185">Reference proteome</keyword>
<dbReference type="PROSITE" id="PS51068">
    <property type="entry name" value="FPG_CAT"/>
    <property type="match status" value="1"/>
</dbReference>
<dbReference type="SUPFAM" id="SSF57716">
    <property type="entry name" value="Glucocorticoid receptor-like (DNA-binding domain)"/>
    <property type="match status" value="1"/>
</dbReference>
<dbReference type="InterPro" id="IPR035937">
    <property type="entry name" value="FPG_N"/>
</dbReference>
<dbReference type="PANTHER" id="PTHR22993">
    <property type="entry name" value="FORMAMIDOPYRIMIDINE-DNA GLYCOSYLASE"/>
    <property type="match status" value="1"/>
</dbReference>
<dbReference type="GO" id="GO:0034039">
    <property type="term" value="F:8-oxo-7,8-dihydroguanine DNA N-glycosylase activity"/>
    <property type="evidence" value="ECO:0007669"/>
    <property type="project" value="TreeGrafter"/>
</dbReference>
<dbReference type="InterPro" id="IPR010663">
    <property type="entry name" value="Znf_FPG/IleRS"/>
</dbReference>
<dbReference type="Pfam" id="PF01149">
    <property type="entry name" value="Fapy_DNA_glyco"/>
    <property type="match status" value="1"/>
</dbReference>
<name>A0A5J6V5E2_9MICO</name>
<evidence type="ECO:0000256" key="6">
    <source>
        <dbReference type="ARBA" id="ARBA00022771"/>
    </source>
</evidence>
<dbReference type="AlphaFoldDB" id="A0A5J6V5E2"/>
<organism evidence="19 20">
    <name type="scientific">Ornithinimicrobium pratense</name>
    <dbReference type="NCBI Taxonomy" id="2593973"/>
    <lineage>
        <taxon>Bacteria</taxon>
        <taxon>Bacillati</taxon>
        <taxon>Actinomycetota</taxon>
        <taxon>Actinomycetes</taxon>
        <taxon>Micrococcales</taxon>
        <taxon>Ornithinimicrobiaceae</taxon>
        <taxon>Ornithinimicrobium</taxon>
    </lineage>
</organism>
<evidence type="ECO:0000256" key="2">
    <source>
        <dbReference type="ARBA" id="ARBA00009409"/>
    </source>
</evidence>